<protein>
    <submittedName>
        <fullName evidence="2">Uncharacterized protein</fullName>
    </submittedName>
</protein>
<keyword evidence="1" id="KW-0732">Signal</keyword>
<gene>
    <name evidence="2" type="ORF">AK812_SmicGene13037</name>
</gene>
<reference evidence="2 3" key="1">
    <citation type="submission" date="2016-02" db="EMBL/GenBank/DDBJ databases">
        <title>Genome analysis of coral dinoflagellate symbionts highlights evolutionary adaptations to a symbiotic lifestyle.</title>
        <authorList>
            <person name="Aranda M."/>
            <person name="Li Y."/>
            <person name="Liew Y.J."/>
            <person name="Baumgarten S."/>
            <person name="Simakov O."/>
            <person name="Wilson M."/>
            <person name="Piel J."/>
            <person name="Ashoor H."/>
            <person name="Bougouffa S."/>
            <person name="Bajic V.B."/>
            <person name="Ryu T."/>
            <person name="Ravasi T."/>
            <person name="Bayer T."/>
            <person name="Micklem G."/>
            <person name="Kim H."/>
            <person name="Bhak J."/>
            <person name="Lajeunesse T.C."/>
            <person name="Voolstra C.R."/>
        </authorList>
    </citation>
    <scope>NUCLEOTIDE SEQUENCE [LARGE SCALE GENOMIC DNA]</scope>
    <source>
        <strain evidence="2 3">CCMP2467</strain>
    </source>
</reference>
<evidence type="ECO:0000256" key="1">
    <source>
        <dbReference type="SAM" id="SignalP"/>
    </source>
</evidence>
<organism evidence="2 3">
    <name type="scientific">Symbiodinium microadriaticum</name>
    <name type="common">Dinoflagellate</name>
    <name type="synonym">Zooxanthella microadriatica</name>
    <dbReference type="NCBI Taxonomy" id="2951"/>
    <lineage>
        <taxon>Eukaryota</taxon>
        <taxon>Sar</taxon>
        <taxon>Alveolata</taxon>
        <taxon>Dinophyceae</taxon>
        <taxon>Suessiales</taxon>
        <taxon>Symbiodiniaceae</taxon>
        <taxon>Symbiodinium</taxon>
    </lineage>
</organism>
<sequence length="258" mass="27744">MTVVVVVVVAVVVVVVAVVDPDVSDPGETVTSKVCRKHDAGRLRLLLGDAADQDSATPLFVTAQHGHLEVVQLCLHCPSKEAHLDKAPKAAPRLGIRASFTKCVDFRIEECCKAERPKWFDTEIETANRRSAAPSAERLTCKTESGHYATRSTAQWAMTLRNHLGQFASRARAFSNKLDEDLEAACSEMSSSAHTSPSTTEKITLVHVSLGPARTPAQEQEIFRIAAAGLGLKVFGSVADTSYQASSTRVTSGLCNRG</sequence>
<proteinExistence type="predicted"/>
<dbReference type="EMBL" id="LSRX01000222">
    <property type="protein sequence ID" value="OLQ03935.1"/>
    <property type="molecule type" value="Genomic_DNA"/>
</dbReference>
<feature type="signal peptide" evidence="1">
    <location>
        <begin position="1"/>
        <end position="17"/>
    </location>
</feature>
<dbReference type="OrthoDB" id="381190at2759"/>
<keyword evidence="3" id="KW-1185">Reference proteome</keyword>
<evidence type="ECO:0000313" key="2">
    <source>
        <dbReference type="EMBL" id="OLQ03935.1"/>
    </source>
</evidence>
<dbReference type="AlphaFoldDB" id="A0A1Q9E937"/>
<accession>A0A1Q9E937</accession>
<dbReference type="Proteomes" id="UP000186817">
    <property type="component" value="Unassembled WGS sequence"/>
</dbReference>
<comment type="caution">
    <text evidence="2">The sequence shown here is derived from an EMBL/GenBank/DDBJ whole genome shotgun (WGS) entry which is preliminary data.</text>
</comment>
<name>A0A1Q9E937_SYMMI</name>
<feature type="chain" id="PRO_5012050927" evidence="1">
    <location>
        <begin position="18"/>
        <end position="258"/>
    </location>
</feature>
<evidence type="ECO:0000313" key="3">
    <source>
        <dbReference type="Proteomes" id="UP000186817"/>
    </source>
</evidence>